<dbReference type="RefSeq" id="WP_144908986.1">
    <property type="nucleotide sequence ID" value="NZ_VLLI01000001.1"/>
</dbReference>
<evidence type="ECO:0008006" key="4">
    <source>
        <dbReference type="Google" id="ProtNLM"/>
    </source>
</evidence>
<dbReference type="OrthoDB" id="756650at2"/>
<feature type="transmembrane region" description="Helical" evidence="1">
    <location>
        <begin position="375"/>
        <end position="394"/>
    </location>
</feature>
<keyword evidence="1" id="KW-1133">Transmembrane helix</keyword>
<feature type="transmembrane region" description="Helical" evidence="1">
    <location>
        <begin position="93"/>
        <end position="113"/>
    </location>
</feature>
<name>A0A562UFL6_9SPHI</name>
<dbReference type="Proteomes" id="UP000317010">
    <property type="component" value="Unassembled WGS sequence"/>
</dbReference>
<evidence type="ECO:0000313" key="2">
    <source>
        <dbReference type="EMBL" id="TWJ04622.1"/>
    </source>
</evidence>
<feature type="transmembrane region" description="Helical" evidence="1">
    <location>
        <begin position="173"/>
        <end position="189"/>
    </location>
</feature>
<feature type="transmembrane region" description="Helical" evidence="1">
    <location>
        <begin position="148"/>
        <end position="166"/>
    </location>
</feature>
<keyword evidence="3" id="KW-1185">Reference proteome</keyword>
<sequence>MKYKKLIFYLLIFIAIGDTLSNIGNAGFNDESFTPLSFIVKYLALSIIIYFSSKSNWNEDIPTIISLLLKLFLVWNIFTIIRGAFFAIDYWDWKFLLLSSLLFFLIPMAFFLGNNFYLVRLILKYILKYFFTFGFLIIPLAIVTNRELYSRLMIPISVFILLIPYLKPKWRKLILFIAVVSILIVIDFRSNIIKTSISLLILSLYYFRRYVLQSWIKVIHILIFALPLLILYLGVSGQYNIFVETSQNNSYTIKAQKGDLGNEDLAADTRTFLYVEVLTSLAKNGTLLMGEGASGKYKTDYFDTFADHRGRYGSEVGFLNVLLYSGIIGVVIYFLILFFASYFAINNSNNFLCKMLGLLIAGRWLLFFIEEFTSFDLNTLFTWLVIGLVCTREFRMMNERDMKLFFNVL</sequence>
<gene>
    <name evidence="2" type="ORF">JN11_00339</name>
</gene>
<evidence type="ECO:0000256" key="1">
    <source>
        <dbReference type="SAM" id="Phobius"/>
    </source>
</evidence>
<feature type="transmembrane region" description="Helical" evidence="1">
    <location>
        <begin position="64"/>
        <end position="87"/>
    </location>
</feature>
<dbReference type="EMBL" id="VLLI01000001">
    <property type="protein sequence ID" value="TWJ04622.1"/>
    <property type="molecule type" value="Genomic_DNA"/>
</dbReference>
<reference evidence="2 3" key="1">
    <citation type="submission" date="2019-07" db="EMBL/GenBank/DDBJ databases">
        <title>Genomic Encyclopedia of Archaeal and Bacterial Type Strains, Phase II (KMG-II): from individual species to whole genera.</title>
        <authorList>
            <person name="Goeker M."/>
        </authorList>
    </citation>
    <scope>NUCLEOTIDE SEQUENCE [LARGE SCALE GENOMIC DNA]</scope>
    <source>
        <strain evidence="2 3">ATCC BAA-1854</strain>
    </source>
</reference>
<proteinExistence type="predicted"/>
<feature type="transmembrane region" description="Helical" evidence="1">
    <location>
        <begin position="218"/>
        <end position="235"/>
    </location>
</feature>
<protein>
    <recommendedName>
        <fullName evidence="4">O-antigen ligase-like membrane protein</fullName>
    </recommendedName>
</protein>
<evidence type="ECO:0000313" key="3">
    <source>
        <dbReference type="Proteomes" id="UP000317010"/>
    </source>
</evidence>
<accession>A0A562UFL6</accession>
<dbReference type="AlphaFoldDB" id="A0A562UFL6"/>
<organism evidence="2 3">
    <name type="scientific">Mucilaginibacter frigoritolerans</name>
    <dbReference type="NCBI Taxonomy" id="652788"/>
    <lineage>
        <taxon>Bacteria</taxon>
        <taxon>Pseudomonadati</taxon>
        <taxon>Bacteroidota</taxon>
        <taxon>Sphingobacteriia</taxon>
        <taxon>Sphingobacteriales</taxon>
        <taxon>Sphingobacteriaceae</taxon>
        <taxon>Mucilaginibacter</taxon>
    </lineage>
</organism>
<keyword evidence="1" id="KW-0472">Membrane</keyword>
<comment type="caution">
    <text evidence="2">The sequence shown here is derived from an EMBL/GenBank/DDBJ whole genome shotgun (WGS) entry which is preliminary data.</text>
</comment>
<feature type="transmembrane region" description="Helical" evidence="1">
    <location>
        <begin position="125"/>
        <end position="142"/>
    </location>
</feature>
<feature type="transmembrane region" description="Helical" evidence="1">
    <location>
        <begin position="33"/>
        <end position="52"/>
    </location>
</feature>
<keyword evidence="1" id="KW-0812">Transmembrane</keyword>
<feature type="transmembrane region" description="Helical" evidence="1">
    <location>
        <begin position="321"/>
        <end position="344"/>
    </location>
</feature>